<dbReference type="OrthoDB" id="1427407at2"/>
<dbReference type="AlphaFoldDB" id="A0A1M4V8U0"/>
<keyword evidence="2" id="KW-1185">Reference proteome</keyword>
<evidence type="ECO:0000313" key="2">
    <source>
        <dbReference type="Proteomes" id="UP000184287"/>
    </source>
</evidence>
<reference evidence="2" key="1">
    <citation type="submission" date="2016-11" db="EMBL/GenBank/DDBJ databases">
        <authorList>
            <person name="Varghese N."/>
            <person name="Submissions S."/>
        </authorList>
    </citation>
    <scope>NUCLEOTIDE SEQUENCE [LARGE SCALE GENOMIC DNA]</scope>
    <source>
        <strain evidence="2">DSM 16990</strain>
    </source>
</reference>
<sequence length="275" mass="32602">MITRNFENWTIELEAVWNLKTGEDCEKFADLMYSLDGNEGPSYLNKLIESVKLKEDFGVYESLYNAIWAFPPTLVAQTLAKRLPEFQKRMGKYDQVFRFYIPVSNNDELLNAFLEEAKQWTAAERRTSISALKNWSIEDEEWEKVLEKLGKPAAKINEEPIPEHWDERWKIRLEEARKKEGEYSISSLFWKKGKKEWLEDLDFLLEVLALNQGKNWRQVDTMTNALWFFAHKIAYPTFVEKLRLLPNEKQVKILDNIKRVNKRKFKQLNEEINGG</sequence>
<proteinExistence type="predicted"/>
<organism evidence="1 2">
    <name type="scientific">Pedobacter caeni</name>
    <dbReference type="NCBI Taxonomy" id="288992"/>
    <lineage>
        <taxon>Bacteria</taxon>
        <taxon>Pseudomonadati</taxon>
        <taxon>Bacteroidota</taxon>
        <taxon>Sphingobacteriia</taxon>
        <taxon>Sphingobacteriales</taxon>
        <taxon>Sphingobacteriaceae</taxon>
        <taxon>Pedobacter</taxon>
    </lineage>
</organism>
<accession>A0A1M4V8U0</accession>
<gene>
    <name evidence="1" type="ORF">SAMN04488522_101818</name>
</gene>
<evidence type="ECO:0000313" key="1">
    <source>
        <dbReference type="EMBL" id="SHE65300.1"/>
    </source>
</evidence>
<dbReference type="STRING" id="288992.SAMN04488522_101818"/>
<protein>
    <submittedName>
        <fullName evidence="1">Uncharacterized protein</fullName>
    </submittedName>
</protein>
<name>A0A1M4V8U0_9SPHI</name>
<dbReference type="Proteomes" id="UP000184287">
    <property type="component" value="Unassembled WGS sequence"/>
</dbReference>
<dbReference type="EMBL" id="FQUQ01000001">
    <property type="protein sequence ID" value="SHE65300.1"/>
    <property type="molecule type" value="Genomic_DNA"/>
</dbReference>
<dbReference type="RefSeq" id="WP_073227716.1">
    <property type="nucleotide sequence ID" value="NZ_FQUQ01000001.1"/>
</dbReference>